<comment type="caution">
    <text evidence="2">The sequence shown here is derived from an EMBL/GenBank/DDBJ whole genome shotgun (WGS) entry which is preliminary data.</text>
</comment>
<name>A0A833WBN3_9HYME</name>
<dbReference type="EMBL" id="WNWW01000279">
    <property type="protein sequence ID" value="KAF3427063.1"/>
    <property type="molecule type" value="Genomic_DNA"/>
</dbReference>
<sequence>MERVDLLRFRKSSLELDWFVNSCTISEFYLGKAVMLCCGAMQFSLEISFPVNECIKFFISIKIRQSIRMSPLYDFYIFTHRRTNYCYIYLICPINNLTWSDLLAVSVNTMLHYNKYVDFTEKGNASLRSPETMTDKYRFRNFYHARHSHLQILPFRDYRLDYDLPTMRVSAKVVVLLVLVAVAIASVSCRETKADNRPFRPPPKGKRGVVEYSGGGSSYNSPLISTGYNGGSYLGHSAGIQNLGGGGILGHGSIGYSLGSGGLTVGLQGLNSGGHSGQSSYATPSLGSAGGGGSIGLFSSSSSKNGPVTFGVHGGGVSTSGSSSYSVPIYATGGHGSPSYGSGVSSSISLPAMLGSGYSSSYSLPGASLGSLGSSSSHSLPIQSIAPSSSYHSVSGGLVIDSSSLGKGSSGYSLPVSSSHGSSSLGGSGSYSLPLSSDGSASYSLPLSSGSSDSGYSLPVSSGSSISSSHSNYIPSSSSETSYSSGGSASYSDSSSSYSGSISSYSNPSSSYSGSSNGYSTSYSAPSTSYSIPVESHGSYSNLSPRRHCVLRRCLLRVCVWPENFVQRLILLFLLSSAIFVQGYGKNNDPNDEPFLPIYPVYPYSPKLMKRGVEKETIAQLSPELYAPKVDAKDSYTASFGANHPRDSYYPNYNPYSKVTSPSNYAYYGSLPYSYQSSPYSTYNPYSTLHGTYNPYSSHTVPSPPPSSYPAIPYSPSYPNYYYQSPYYYPDYYNQPLFHPPPLSPPAVDYSGDAYSDVEAGGKSKDRNRQTQDAPQFVDGANYISANPKDLEGQPSTYKTSSYQNQLASGIGNLQIKGIPIPVPKTTYRVISVAGQPVGPDYPLPASYVKAQQLEELMNHGLVKLLQQVPEYSVRESTKEATTTTTTNDGQDASQNDQSKSTRYLTVPSVIAKTGLTYVVNPGVLRKLNVGQATGQIVQTSKTPLKNIKYPPLAPGVYTAIEKPEQDQTESNEYEKYESYERASPDAQDDYDVSSSQADKQQQQQSYDVNSGQSYQNQNYVTPRAYTYQYTSYNPTQTTSQRQSQLYKNNLDSVNFGVKTKDA</sequence>
<protein>
    <submittedName>
        <fullName evidence="2">Uncharacterized protein</fullName>
    </submittedName>
</protein>
<dbReference type="Proteomes" id="UP000655588">
    <property type="component" value="Unassembled WGS sequence"/>
</dbReference>
<dbReference type="AlphaFoldDB" id="A0A833WBN3"/>
<evidence type="ECO:0000313" key="3">
    <source>
        <dbReference type="Proteomes" id="UP000655588"/>
    </source>
</evidence>
<feature type="compositionally biased region" description="Basic and acidic residues" evidence="1">
    <location>
        <begin position="973"/>
        <end position="984"/>
    </location>
</feature>
<feature type="compositionally biased region" description="Low complexity" evidence="1">
    <location>
        <begin position="994"/>
        <end position="1006"/>
    </location>
</feature>
<gene>
    <name evidence="2" type="ORF">E2986_13570</name>
</gene>
<feature type="compositionally biased region" description="Basic and acidic residues" evidence="1">
    <location>
        <begin position="760"/>
        <end position="770"/>
    </location>
</feature>
<organism evidence="2 3">
    <name type="scientific">Frieseomelitta varia</name>
    <dbReference type="NCBI Taxonomy" id="561572"/>
    <lineage>
        <taxon>Eukaryota</taxon>
        <taxon>Metazoa</taxon>
        <taxon>Ecdysozoa</taxon>
        <taxon>Arthropoda</taxon>
        <taxon>Hexapoda</taxon>
        <taxon>Insecta</taxon>
        <taxon>Pterygota</taxon>
        <taxon>Neoptera</taxon>
        <taxon>Endopterygota</taxon>
        <taxon>Hymenoptera</taxon>
        <taxon>Apocrita</taxon>
        <taxon>Aculeata</taxon>
        <taxon>Apoidea</taxon>
        <taxon>Anthophila</taxon>
        <taxon>Apidae</taxon>
        <taxon>Frieseomelitta</taxon>
    </lineage>
</organism>
<proteinExistence type="predicted"/>
<feature type="region of interest" description="Disordered" evidence="1">
    <location>
        <begin position="748"/>
        <end position="775"/>
    </location>
</feature>
<evidence type="ECO:0000313" key="2">
    <source>
        <dbReference type="EMBL" id="KAF3427063.1"/>
    </source>
</evidence>
<keyword evidence="3" id="KW-1185">Reference proteome</keyword>
<evidence type="ECO:0000256" key="1">
    <source>
        <dbReference type="SAM" id="MobiDB-lite"/>
    </source>
</evidence>
<feature type="compositionally biased region" description="Polar residues" evidence="1">
    <location>
        <begin position="1007"/>
        <end position="1021"/>
    </location>
</feature>
<feature type="region of interest" description="Disordered" evidence="1">
    <location>
        <begin position="193"/>
        <end position="212"/>
    </location>
</feature>
<feature type="compositionally biased region" description="Polar residues" evidence="1">
    <location>
        <begin position="888"/>
        <end position="901"/>
    </location>
</feature>
<reference evidence="2" key="1">
    <citation type="submission" date="2019-11" db="EMBL/GenBank/DDBJ databases">
        <title>The nuclear and mitochondrial genomes of Frieseomelitta varia - a highly eusocial stingless bee (Meliponini) with a permanently sterile worker caste.</title>
        <authorList>
            <person name="Freitas F.C.P."/>
            <person name="Lourenco A.P."/>
            <person name="Nunes F.M.F."/>
            <person name="Paschoal A.R."/>
            <person name="Abreu F.C.P."/>
            <person name="Barbin F.O."/>
            <person name="Bataglia L."/>
            <person name="Cardoso-Junior C.A.M."/>
            <person name="Cervoni M.S."/>
            <person name="Silva S.R."/>
            <person name="Dalarmi F."/>
            <person name="Del Lama M.A."/>
            <person name="Depintor T.S."/>
            <person name="Ferreira K.M."/>
            <person name="Goria P.S."/>
            <person name="Jaskot M.C."/>
            <person name="Lago D.C."/>
            <person name="Luna-Lucena D."/>
            <person name="Moda L.M."/>
            <person name="Nascimento L."/>
            <person name="Pedrino M."/>
            <person name="Rabico F.O."/>
            <person name="Sanches F.C."/>
            <person name="Santos D.E."/>
            <person name="Santos C.G."/>
            <person name="Vieira J."/>
            <person name="Lopes T.F."/>
            <person name="Barchuk A.R."/>
            <person name="Hartfelder K."/>
            <person name="Simoes Z.L.P."/>
            <person name="Bitondi M.M.G."/>
            <person name="Pinheiro D.G."/>
        </authorList>
    </citation>
    <scope>NUCLEOTIDE SEQUENCE</scope>
    <source>
        <strain evidence="2">USP_RPSP 00005682</strain>
        <tissue evidence="2">Whole individual</tissue>
    </source>
</reference>
<accession>A0A833WBN3</accession>
<feature type="region of interest" description="Disordered" evidence="1">
    <location>
        <begin position="874"/>
        <end position="901"/>
    </location>
</feature>
<feature type="region of interest" description="Disordered" evidence="1">
    <location>
        <begin position="960"/>
        <end position="1021"/>
    </location>
</feature>